<gene>
    <name evidence="2" type="ORF">ODALV1_LOCUS11447</name>
</gene>
<comment type="caution">
    <text evidence="2">The sequence shown here is derived from an EMBL/GenBank/DDBJ whole genome shotgun (WGS) entry which is preliminary data.</text>
</comment>
<feature type="region of interest" description="Disordered" evidence="1">
    <location>
        <begin position="32"/>
        <end position="95"/>
    </location>
</feature>
<protein>
    <recommendedName>
        <fullName evidence="4">NADH dehydrogenase [ubiquinone] flavoprotein 3, mitochondrial</fullName>
    </recommendedName>
</protein>
<proteinExistence type="predicted"/>
<sequence>MSSSAAALLALRAFRSKSLSNNNNAWAISRTYTSTTKPAPANPKSGGSGSSSKGGSATGNANVQGKNLDPPQTVFKKVDAQSLGPGASKQSDYKNPEYFSYHNMSYCDMDIVMANLRVPQPPNKK</sequence>
<accession>A0ABP1QHT7</accession>
<dbReference type="Pfam" id="PF15880">
    <property type="entry name" value="NDUFV3"/>
    <property type="match status" value="1"/>
</dbReference>
<keyword evidence="3" id="KW-1185">Reference proteome</keyword>
<dbReference type="EMBL" id="CAXLJM020000034">
    <property type="protein sequence ID" value="CAL8103439.1"/>
    <property type="molecule type" value="Genomic_DNA"/>
</dbReference>
<evidence type="ECO:0000313" key="2">
    <source>
        <dbReference type="EMBL" id="CAL8103439.1"/>
    </source>
</evidence>
<reference evidence="2 3" key="1">
    <citation type="submission" date="2024-08" db="EMBL/GenBank/DDBJ databases">
        <authorList>
            <person name="Cucini C."/>
            <person name="Frati F."/>
        </authorList>
    </citation>
    <scope>NUCLEOTIDE SEQUENCE [LARGE SCALE GENOMIC DNA]</scope>
</reference>
<evidence type="ECO:0000313" key="3">
    <source>
        <dbReference type="Proteomes" id="UP001642540"/>
    </source>
</evidence>
<evidence type="ECO:0000256" key="1">
    <source>
        <dbReference type="SAM" id="MobiDB-lite"/>
    </source>
</evidence>
<name>A0ABP1QHT7_9HEXA</name>
<evidence type="ECO:0008006" key="4">
    <source>
        <dbReference type="Google" id="ProtNLM"/>
    </source>
</evidence>
<dbReference type="InterPro" id="IPR026193">
    <property type="entry name" value="NDUFV3"/>
</dbReference>
<dbReference type="Proteomes" id="UP001642540">
    <property type="component" value="Unassembled WGS sequence"/>
</dbReference>
<organism evidence="2 3">
    <name type="scientific">Orchesella dallaii</name>
    <dbReference type="NCBI Taxonomy" id="48710"/>
    <lineage>
        <taxon>Eukaryota</taxon>
        <taxon>Metazoa</taxon>
        <taxon>Ecdysozoa</taxon>
        <taxon>Arthropoda</taxon>
        <taxon>Hexapoda</taxon>
        <taxon>Collembola</taxon>
        <taxon>Entomobryomorpha</taxon>
        <taxon>Entomobryoidea</taxon>
        <taxon>Orchesellidae</taxon>
        <taxon>Orchesellinae</taxon>
        <taxon>Orchesella</taxon>
    </lineage>
</organism>